<dbReference type="InterPro" id="IPR036721">
    <property type="entry name" value="RCK_C_sf"/>
</dbReference>
<dbReference type="AlphaFoldDB" id="A0A0K9FAQ9"/>
<dbReference type="OrthoDB" id="9776294at2"/>
<evidence type="ECO:0000259" key="1">
    <source>
        <dbReference type="PROSITE" id="PS51201"/>
    </source>
</evidence>
<feature type="domain" description="RCK C-terminal" evidence="2">
    <location>
        <begin position="136"/>
        <end position="217"/>
    </location>
</feature>
<dbReference type="PANTHER" id="PTHR43833">
    <property type="entry name" value="POTASSIUM CHANNEL PROTEIN 2-RELATED-RELATED"/>
    <property type="match status" value="1"/>
</dbReference>
<dbReference type="GO" id="GO:0008324">
    <property type="term" value="F:monoatomic cation transmembrane transporter activity"/>
    <property type="evidence" value="ECO:0007669"/>
    <property type="project" value="InterPro"/>
</dbReference>
<dbReference type="InterPro" id="IPR036291">
    <property type="entry name" value="NAD(P)-bd_dom_sf"/>
</dbReference>
<accession>A0A0K9FAQ9</accession>
<feature type="domain" description="RCK N-terminal" evidence="1">
    <location>
        <begin position="3"/>
        <end position="119"/>
    </location>
</feature>
<evidence type="ECO:0000259" key="2">
    <source>
        <dbReference type="PROSITE" id="PS51202"/>
    </source>
</evidence>
<dbReference type="SUPFAM" id="SSF51735">
    <property type="entry name" value="NAD(P)-binding Rossmann-fold domains"/>
    <property type="match status" value="1"/>
</dbReference>
<dbReference type="Proteomes" id="UP000037326">
    <property type="component" value="Unassembled WGS sequence"/>
</dbReference>
<dbReference type="Pfam" id="PF02080">
    <property type="entry name" value="TrkA_C"/>
    <property type="match status" value="1"/>
</dbReference>
<dbReference type="PATRIC" id="fig|582475.4.peg.49"/>
<name>A0A0K9FAQ9_9BACI</name>
<dbReference type="Gene3D" id="3.40.50.720">
    <property type="entry name" value="NAD(P)-binding Rossmann-like Domain"/>
    <property type="match status" value="1"/>
</dbReference>
<dbReference type="Pfam" id="PF02254">
    <property type="entry name" value="TrkA_N"/>
    <property type="match status" value="1"/>
</dbReference>
<protein>
    <submittedName>
        <fullName evidence="3">Potassium uptake system protein</fullName>
    </submittedName>
</protein>
<evidence type="ECO:0000313" key="4">
    <source>
        <dbReference type="Proteomes" id="UP000037326"/>
    </source>
</evidence>
<organism evidence="3 4">
    <name type="scientific">Lysinibacillus xylanilyticus</name>
    <dbReference type="NCBI Taxonomy" id="582475"/>
    <lineage>
        <taxon>Bacteria</taxon>
        <taxon>Bacillati</taxon>
        <taxon>Bacillota</taxon>
        <taxon>Bacilli</taxon>
        <taxon>Bacillales</taxon>
        <taxon>Bacillaceae</taxon>
        <taxon>Lysinibacillus</taxon>
    </lineage>
</organism>
<dbReference type="SUPFAM" id="SSF116726">
    <property type="entry name" value="TrkA C-terminal domain-like"/>
    <property type="match status" value="1"/>
</dbReference>
<dbReference type="EMBL" id="LFXJ01000005">
    <property type="protein sequence ID" value="KMY31303.1"/>
    <property type="molecule type" value="Genomic_DNA"/>
</dbReference>
<dbReference type="InterPro" id="IPR003148">
    <property type="entry name" value="RCK_N"/>
</dbReference>
<dbReference type="PROSITE" id="PS51202">
    <property type="entry name" value="RCK_C"/>
    <property type="match status" value="1"/>
</dbReference>
<reference evidence="4" key="1">
    <citation type="submission" date="2015-07" db="EMBL/GenBank/DDBJ databases">
        <authorList>
            <person name="Liu B."/>
            <person name="Wang J."/>
            <person name="Zhu Y."/>
            <person name="Liu G."/>
            <person name="Chen Q."/>
            <person name="Lan J."/>
            <person name="Che J."/>
            <person name="Ge C."/>
            <person name="Shi H."/>
            <person name="Pan Z."/>
            <person name="Liu X."/>
        </authorList>
    </citation>
    <scope>NUCLEOTIDE SEQUENCE [LARGE SCALE GENOMIC DNA]</scope>
    <source>
        <strain evidence="4">DSM 23493</strain>
    </source>
</reference>
<dbReference type="GO" id="GO:0006813">
    <property type="term" value="P:potassium ion transport"/>
    <property type="evidence" value="ECO:0007669"/>
    <property type="project" value="InterPro"/>
</dbReference>
<dbReference type="InterPro" id="IPR050721">
    <property type="entry name" value="Trk_Ktr_HKT_K-transport"/>
</dbReference>
<dbReference type="InterPro" id="IPR006037">
    <property type="entry name" value="RCK_C"/>
</dbReference>
<dbReference type="PANTHER" id="PTHR43833:SF7">
    <property type="entry name" value="KTR SYSTEM POTASSIUM UPTAKE PROTEIN C"/>
    <property type="match status" value="1"/>
</dbReference>
<dbReference type="Gene3D" id="3.30.70.1450">
    <property type="entry name" value="Regulator of K+ conductance, C-terminal domain"/>
    <property type="match status" value="1"/>
</dbReference>
<dbReference type="GeneID" id="96597343"/>
<sequence length="217" mass="24168">MTIKQYAVIGLGRFGVSVARRLYEAGHEVLGIDINEERVEDAEPYVTHAVVADSTEEKALNSIGIRNFDCVIVAIGIDMQSSILTVSILKELGIKKIIAKALGKRHGQVLDKVGAEWVVYPERDMGERVANQLLSPNMLNYIELSKEYSIEEIMIPSKMAGHNLRDLDIRAKYNVSVIAIVRDGNITILPSPDEIIKEKDILVMIGHRKDLTVFSNI</sequence>
<gene>
    <name evidence="3" type="ORF">ACZ11_03305</name>
</gene>
<comment type="caution">
    <text evidence="3">The sequence shown here is derived from an EMBL/GenBank/DDBJ whole genome shotgun (WGS) entry which is preliminary data.</text>
</comment>
<dbReference type="PROSITE" id="PS51201">
    <property type="entry name" value="RCK_N"/>
    <property type="match status" value="1"/>
</dbReference>
<evidence type="ECO:0000313" key="3">
    <source>
        <dbReference type="EMBL" id="KMY31303.1"/>
    </source>
</evidence>
<proteinExistence type="predicted"/>
<dbReference type="RefSeq" id="WP_049663763.1">
    <property type="nucleotide sequence ID" value="NZ_JBIVOC010000011.1"/>
</dbReference>